<sequence>MSLYVKDEEVNRMAQRLAAIQRVSKTEAVRRALEHELEREEQTPTLVDKGLAFARALRASAGPNAGRAADKAFIDDLYGEL</sequence>
<name>A0ABQ2JX39_9SPHN</name>
<dbReference type="RefSeq" id="WP_098108402.1">
    <property type="nucleotide sequence ID" value="NZ_BMLK01000016.1"/>
</dbReference>
<proteinExistence type="predicted"/>
<dbReference type="EMBL" id="BMLK01000016">
    <property type="protein sequence ID" value="GGN55549.1"/>
    <property type="molecule type" value="Genomic_DNA"/>
</dbReference>
<keyword evidence="2" id="KW-1185">Reference proteome</keyword>
<dbReference type="InterPro" id="IPR011660">
    <property type="entry name" value="VapB-like"/>
</dbReference>
<evidence type="ECO:0008006" key="3">
    <source>
        <dbReference type="Google" id="ProtNLM"/>
    </source>
</evidence>
<dbReference type="Pfam" id="PF07704">
    <property type="entry name" value="PSK_trans_fac"/>
    <property type="match status" value="1"/>
</dbReference>
<protein>
    <recommendedName>
        <fullName evidence="3">Transcription factor</fullName>
    </recommendedName>
</protein>
<dbReference type="Proteomes" id="UP000605099">
    <property type="component" value="Unassembled WGS sequence"/>
</dbReference>
<evidence type="ECO:0000313" key="2">
    <source>
        <dbReference type="Proteomes" id="UP000605099"/>
    </source>
</evidence>
<reference evidence="2" key="1">
    <citation type="journal article" date="2019" name="Int. J. Syst. Evol. Microbiol.">
        <title>The Global Catalogue of Microorganisms (GCM) 10K type strain sequencing project: providing services to taxonomists for standard genome sequencing and annotation.</title>
        <authorList>
            <consortium name="The Broad Institute Genomics Platform"/>
            <consortium name="The Broad Institute Genome Sequencing Center for Infectious Disease"/>
            <person name="Wu L."/>
            <person name="Ma J."/>
        </authorList>
    </citation>
    <scope>NUCLEOTIDE SEQUENCE [LARGE SCALE GENOMIC DNA]</scope>
    <source>
        <strain evidence="2">CGMCC 1.6784</strain>
    </source>
</reference>
<gene>
    <name evidence="1" type="ORF">GCM10011349_32320</name>
</gene>
<organism evidence="1 2">
    <name type="scientific">Novosphingobium indicum</name>
    <dbReference type="NCBI Taxonomy" id="462949"/>
    <lineage>
        <taxon>Bacteria</taxon>
        <taxon>Pseudomonadati</taxon>
        <taxon>Pseudomonadota</taxon>
        <taxon>Alphaproteobacteria</taxon>
        <taxon>Sphingomonadales</taxon>
        <taxon>Sphingomonadaceae</taxon>
        <taxon>Novosphingobium</taxon>
    </lineage>
</organism>
<evidence type="ECO:0000313" key="1">
    <source>
        <dbReference type="EMBL" id="GGN55549.1"/>
    </source>
</evidence>
<accession>A0ABQ2JX39</accession>
<comment type="caution">
    <text evidence="1">The sequence shown here is derived from an EMBL/GenBank/DDBJ whole genome shotgun (WGS) entry which is preliminary data.</text>
</comment>